<keyword evidence="1" id="KW-1133">Transmembrane helix</keyword>
<evidence type="ECO:0000313" key="2">
    <source>
        <dbReference type="EMBL" id="MBC5754918.1"/>
    </source>
</evidence>
<gene>
    <name evidence="2" type="ORF">H8Z76_13090</name>
</gene>
<name>A0ABR7IDE7_9FIRM</name>
<dbReference type="RefSeq" id="WP_186982785.1">
    <property type="nucleotide sequence ID" value="NZ_JACOQH010000013.1"/>
</dbReference>
<keyword evidence="1" id="KW-0812">Transmembrane</keyword>
<evidence type="ECO:0000256" key="1">
    <source>
        <dbReference type="SAM" id="Phobius"/>
    </source>
</evidence>
<organism evidence="2 3">
    <name type="scientific">Roseburia yibonii</name>
    <dbReference type="NCBI Taxonomy" id="2763063"/>
    <lineage>
        <taxon>Bacteria</taxon>
        <taxon>Bacillati</taxon>
        <taxon>Bacillota</taxon>
        <taxon>Clostridia</taxon>
        <taxon>Lachnospirales</taxon>
        <taxon>Lachnospiraceae</taxon>
        <taxon>Roseburia</taxon>
    </lineage>
</organism>
<feature type="transmembrane region" description="Helical" evidence="1">
    <location>
        <begin position="7"/>
        <end position="28"/>
    </location>
</feature>
<dbReference type="EMBL" id="JACOQH010000013">
    <property type="protein sequence ID" value="MBC5754918.1"/>
    <property type="molecule type" value="Genomic_DNA"/>
</dbReference>
<keyword evidence="3" id="KW-1185">Reference proteome</keyword>
<dbReference type="Proteomes" id="UP000621540">
    <property type="component" value="Unassembled WGS sequence"/>
</dbReference>
<keyword evidence="1" id="KW-0472">Membrane</keyword>
<accession>A0ABR7IDE7</accession>
<proteinExistence type="predicted"/>
<protein>
    <submittedName>
        <fullName evidence="2">Uncharacterized protein</fullName>
    </submittedName>
</protein>
<evidence type="ECO:0000313" key="3">
    <source>
        <dbReference type="Proteomes" id="UP000621540"/>
    </source>
</evidence>
<comment type="caution">
    <text evidence="2">The sequence shown here is derived from an EMBL/GenBank/DDBJ whole genome shotgun (WGS) entry which is preliminary data.</text>
</comment>
<sequence>MKQIIKHFAEAMIVTLVGTLMFGIIFSIRDENGNIGFVKMTGQAVQYQEFDYNAFVDFDKVFAESQKAMPVTMYDLSQPDIVAGQDVVLSDYIHSTAYNGSALQPKVKKILKNGIEVTDIYDKNSGIVNFPKSGVYDFYISVMDDTMRRVNLKLEIPVSR</sequence>
<reference evidence="2 3" key="1">
    <citation type="submission" date="2020-08" db="EMBL/GenBank/DDBJ databases">
        <title>Genome public.</title>
        <authorList>
            <person name="Liu C."/>
            <person name="Sun Q."/>
        </authorList>
    </citation>
    <scope>NUCLEOTIDE SEQUENCE [LARGE SCALE GENOMIC DNA]</scope>
    <source>
        <strain evidence="2 3">BX0805</strain>
    </source>
</reference>